<evidence type="ECO:0000256" key="2">
    <source>
        <dbReference type="ARBA" id="ARBA00023002"/>
    </source>
</evidence>
<dbReference type="InterPro" id="IPR003767">
    <property type="entry name" value="Malate/L-lactate_DH-like"/>
</dbReference>
<sequence length="354" mass="36891">MTTASPARFDATELERFATLLLRHAGLDDDKAGAVGSVLVEGDLLGHDTHGLQLLPTYLAELEAGRMTATGEPDVLADAGVVQAWDGKRLPGPWLTLRAIDVATRSARTHGTGIVNIRRSHHIAALAPYARRVAEQGLLLQLMSSAPAGGSVAPFGGTKALFSPSPIGVGIPTTGAPVLVDVSTSITTNGLTGRLAREGRKLPGAWLIDEHGAPTDDPAVLVAPRTGTILPLGGTDTGHKGYGLSLMVEAFTAGLAGQGRSDPGARWGATVFVQVLDPAFFNGEDALREQMDWIAQQCRANPPVRDGAPVRLPGERAQQLLAAQRAQGVEIAAPVLDALAPWAQRAGVTLPATR</sequence>
<keyword evidence="2" id="KW-0560">Oxidoreductase</keyword>
<dbReference type="InterPro" id="IPR036111">
    <property type="entry name" value="Mal/L-sulfo/L-lacto_DH-like_sf"/>
</dbReference>
<evidence type="ECO:0000256" key="1">
    <source>
        <dbReference type="ARBA" id="ARBA00006056"/>
    </source>
</evidence>
<dbReference type="InterPro" id="IPR043143">
    <property type="entry name" value="Mal/L-sulf/L-lact_DH-like_NADP"/>
</dbReference>
<comment type="similarity">
    <text evidence="1">Belongs to the LDH2/MDH2 oxidoreductase family.</text>
</comment>
<dbReference type="GO" id="GO:0016491">
    <property type="term" value="F:oxidoreductase activity"/>
    <property type="evidence" value="ECO:0007669"/>
    <property type="project" value="UniProtKB-KW"/>
</dbReference>
<accession>A0A934PZZ8</accession>
<dbReference type="Gene3D" id="1.10.1530.10">
    <property type="match status" value="1"/>
</dbReference>
<dbReference type="EMBL" id="JAEDAO010000001">
    <property type="protein sequence ID" value="MBK0392208.1"/>
    <property type="molecule type" value="Genomic_DNA"/>
</dbReference>
<dbReference type="RefSeq" id="WP_200787156.1">
    <property type="nucleotide sequence ID" value="NZ_JAEDAO010000001.1"/>
</dbReference>
<organism evidence="3 4">
    <name type="scientific">Ramlibacter algicola</name>
    <dbReference type="NCBI Taxonomy" id="2795217"/>
    <lineage>
        <taxon>Bacteria</taxon>
        <taxon>Pseudomonadati</taxon>
        <taxon>Pseudomonadota</taxon>
        <taxon>Betaproteobacteria</taxon>
        <taxon>Burkholderiales</taxon>
        <taxon>Comamonadaceae</taxon>
        <taxon>Ramlibacter</taxon>
    </lineage>
</organism>
<proteinExistence type="inferred from homology"/>
<dbReference type="Proteomes" id="UP000617041">
    <property type="component" value="Unassembled WGS sequence"/>
</dbReference>
<evidence type="ECO:0000313" key="4">
    <source>
        <dbReference type="Proteomes" id="UP000617041"/>
    </source>
</evidence>
<keyword evidence="4" id="KW-1185">Reference proteome</keyword>
<dbReference type="SUPFAM" id="SSF89733">
    <property type="entry name" value="L-sulfolactate dehydrogenase-like"/>
    <property type="match status" value="1"/>
</dbReference>
<dbReference type="PANTHER" id="PTHR11091">
    <property type="entry name" value="OXIDOREDUCTASE-RELATED"/>
    <property type="match status" value="1"/>
</dbReference>
<dbReference type="InterPro" id="IPR043144">
    <property type="entry name" value="Mal/L-sulf/L-lact_DH-like_ah"/>
</dbReference>
<dbReference type="AlphaFoldDB" id="A0A934PZZ8"/>
<dbReference type="Pfam" id="PF02615">
    <property type="entry name" value="Ldh_2"/>
    <property type="match status" value="1"/>
</dbReference>
<gene>
    <name evidence="3" type="ORF">I8E28_06365</name>
</gene>
<protein>
    <submittedName>
        <fullName evidence="3">Ldh family oxidoreductase</fullName>
    </submittedName>
</protein>
<dbReference type="Gene3D" id="3.30.1370.60">
    <property type="entry name" value="Hypothetical oxidoreductase yiak, domain 2"/>
    <property type="match status" value="1"/>
</dbReference>
<evidence type="ECO:0000313" key="3">
    <source>
        <dbReference type="EMBL" id="MBK0392208.1"/>
    </source>
</evidence>
<name>A0A934PZZ8_9BURK</name>
<dbReference type="PANTHER" id="PTHR11091:SF0">
    <property type="entry name" value="MALATE DEHYDROGENASE"/>
    <property type="match status" value="1"/>
</dbReference>
<reference evidence="3" key="1">
    <citation type="submission" date="2020-12" db="EMBL/GenBank/DDBJ databases">
        <title>Ramlibacter sp. nov., isolated from a freshwater alga, Cryptomonas.</title>
        <authorList>
            <person name="Kim H.M."/>
            <person name="Jeon C.O."/>
        </authorList>
    </citation>
    <scope>NUCLEOTIDE SEQUENCE</scope>
    <source>
        <strain evidence="3">CrO1</strain>
    </source>
</reference>
<comment type="caution">
    <text evidence="3">The sequence shown here is derived from an EMBL/GenBank/DDBJ whole genome shotgun (WGS) entry which is preliminary data.</text>
</comment>